<feature type="domain" description="PucR C-terminal helix-turn-helix" evidence="1">
    <location>
        <begin position="231"/>
        <end position="282"/>
    </location>
</feature>
<dbReference type="OrthoDB" id="9792148at2"/>
<dbReference type="SUPFAM" id="SSF46689">
    <property type="entry name" value="Homeodomain-like"/>
    <property type="match status" value="1"/>
</dbReference>
<dbReference type="Gene3D" id="1.10.10.2840">
    <property type="entry name" value="PucR C-terminal helix-turn-helix domain"/>
    <property type="match status" value="1"/>
</dbReference>
<dbReference type="Pfam" id="PF13556">
    <property type="entry name" value="HTH_30"/>
    <property type="match status" value="1"/>
</dbReference>
<dbReference type="GO" id="GO:0043565">
    <property type="term" value="F:sequence-specific DNA binding"/>
    <property type="evidence" value="ECO:0007669"/>
    <property type="project" value="InterPro"/>
</dbReference>
<dbReference type="PANTHER" id="PTHR33744:SF15">
    <property type="entry name" value="CARBOHYDRATE DIACID REGULATOR"/>
    <property type="match status" value="1"/>
</dbReference>
<organism evidence="2 3">
    <name type="scientific">Vagococcus elongatus</name>
    <dbReference type="NCBI Taxonomy" id="180344"/>
    <lineage>
        <taxon>Bacteria</taxon>
        <taxon>Bacillati</taxon>
        <taxon>Bacillota</taxon>
        <taxon>Bacilli</taxon>
        <taxon>Lactobacillales</taxon>
        <taxon>Enterococcaceae</taxon>
        <taxon>Vagococcus</taxon>
    </lineage>
</organism>
<comment type="caution">
    <text evidence="2">The sequence shown here is derived from an EMBL/GenBank/DDBJ whole genome shotgun (WGS) entry which is preliminary data.</text>
</comment>
<gene>
    <name evidence="2" type="ORF">CBF29_11360</name>
</gene>
<dbReference type="AlphaFoldDB" id="A0A430AMU4"/>
<reference evidence="2 3" key="1">
    <citation type="submission" date="2017-05" db="EMBL/GenBank/DDBJ databases">
        <title>Vagococcus spp. assemblies.</title>
        <authorList>
            <person name="Gulvik C.A."/>
        </authorList>
    </citation>
    <scope>NUCLEOTIDE SEQUENCE [LARGE SCALE GENOMIC DNA]</scope>
    <source>
        <strain evidence="2 3">CCUG 51432</strain>
    </source>
</reference>
<sequence length="288" mass="33651">MDIAFLKKIYPNSFFTSQKPDQTYLAIKTATDYLAIPQAELSETEVKLLTNIKQEYFEQGTELPENNWHHYLFFDGALPPEKGNFRSIQFLLSSENKEENKEWLLAFENMFNQPVSSFFVSPSFGVLIEKEDKNRYSLEEIEGILKTLESDFGIKGKVFVGVFLPLDEEFKKLFHEQMTIFLSEQNQIKYNQAVQIAELSLSYLTKKNFQNSSLMTYFAEKIALEPEMAKIIEALWHNQGNISSAAKELFMHRNTLRYRIEKFHEQTSLSLKSMDDLVLAYLFVQHKK</sequence>
<dbReference type="EMBL" id="NGKA01000021">
    <property type="protein sequence ID" value="RSU09442.1"/>
    <property type="molecule type" value="Genomic_DNA"/>
</dbReference>
<dbReference type="InterPro" id="IPR042070">
    <property type="entry name" value="PucR_C-HTH_sf"/>
</dbReference>
<dbReference type="InterPro" id="IPR051448">
    <property type="entry name" value="CdaR-like_regulators"/>
</dbReference>
<dbReference type="Proteomes" id="UP000287605">
    <property type="component" value="Unassembled WGS sequence"/>
</dbReference>
<keyword evidence="3" id="KW-1185">Reference proteome</keyword>
<dbReference type="InterPro" id="IPR002197">
    <property type="entry name" value="HTH_Fis"/>
</dbReference>
<name>A0A430AMU4_9ENTE</name>
<dbReference type="PRINTS" id="PR01590">
    <property type="entry name" value="HTHFIS"/>
</dbReference>
<accession>A0A430AMU4</accession>
<proteinExistence type="predicted"/>
<evidence type="ECO:0000259" key="1">
    <source>
        <dbReference type="Pfam" id="PF13556"/>
    </source>
</evidence>
<dbReference type="RefSeq" id="WP_126809845.1">
    <property type="nucleotide sequence ID" value="NZ_NGKA01000021.1"/>
</dbReference>
<dbReference type="InterPro" id="IPR009057">
    <property type="entry name" value="Homeodomain-like_sf"/>
</dbReference>
<evidence type="ECO:0000313" key="2">
    <source>
        <dbReference type="EMBL" id="RSU09442.1"/>
    </source>
</evidence>
<dbReference type="InterPro" id="IPR025736">
    <property type="entry name" value="PucR_C-HTH_dom"/>
</dbReference>
<protein>
    <recommendedName>
        <fullName evidence="1">PucR C-terminal helix-turn-helix domain-containing protein</fullName>
    </recommendedName>
</protein>
<evidence type="ECO:0000313" key="3">
    <source>
        <dbReference type="Proteomes" id="UP000287605"/>
    </source>
</evidence>
<dbReference type="PANTHER" id="PTHR33744">
    <property type="entry name" value="CARBOHYDRATE DIACID REGULATOR"/>
    <property type="match status" value="1"/>
</dbReference>